<feature type="compositionally biased region" description="Acidic residues" evidence="2">
    <location>
        <begin position="694"/>
        <end position="703"/>
    </location>
</feature>
<feature type="coiled-coil region" evidence="1">
    <location>
        <begin position="265"/>
        <end position="303"/>
    </location>
</feature>
<feature type="region of interest" description="Disordered" evidence="2">
    <location>
        <begin position="414"/>
        <end position="481"/>
    </location>
</feature>
<feature type="compositionally biased region" description="Basic residues" evidence="2">
    <location>
        <begin position="422"/>
        <end position="431"/>
    </location>
</feature>
<reference evidence="3" key="1">
    <citation type="submission" date="2016-01" db="EMBL/GenBank/DDBJ databases">
        <title>Reference transcriptome for the parasite Schistocephalus solidus: insights into the molecular evolution of parasitism.</title>
        <authorList>
            <person name="Hebert F.O."/>
            <person name="Grambauer S."/>
            <person name="Barber I."/>
            <person name="Landry C.R."/>
            <person name="Aubin-Horth N."/>
        </authorList>
    </citation>
    <scope>NUCLEOTIDE SEQUENCE</scope>
</reference>
<evidence type="ECO:0000256" key="1">
    <source>
        <dbReference type="SAM" id="Coils"/>
    </source>
</evidence>
<dbReference type="SUPFAM" id="SSF52058">
    <property type="entry name" value="L domain-like"/>
    <property type="match status" value="1"/>
</dbReference>
<dbReference type="Gene3D" id="3.80.10.10">
    <property type="entry name" value="Ribonuclease Inhibitor"/>
    <property type="match status" value="1"/>
</dbReference>
<feature type="compositionally biased region" description="Polar residues" evidence="2">
    <location>
        <begin position="1"/>
        <end position="10"/>
    </location>
</feature>
<feature type="region of interest" description="Disordered" evidence="2">
    <location>
        <begin position="181"/>
        <end position="204"/>
    </location>
</feature>
<keyword evidence="1" id="KW-0175">Coiled coil</keyword>
<sequence length="1074" mass="120404">MSECIVNNQYNEDEEEEEDMEAWLDEELEKINSADLEVDDDNQNANVPEVPETTKKSSEPRGEKTPEGEKQETFSRFLQAFDELVSSECVNEPENKETMAGLLQPHLLYKDQLEVALAARNLTLDDFLKTQSLLDNENAPEQELVVTDNNTPITPVPIDLHDMKLDEEEIKEIEERWKSEPKTTFKSTLSAENTMASNSGSEKQSKCCRDELKRLLDEIRGDMESIKEIPEWQREMERKLQKDCEKGEELARHEREREEHAKKQLARLQYEMKERLRELNESIEKEKENLALLRKLREKANLSQSLDVSAEATDSLVHYSFSEVDTEDSISKANQHLTCFTKSGELRESADTPQFLEFTADTIETMSSQSEPIDFIGEQPSYHSVDLDPHGNAKKTATSVEILPLTYEPMNKRKGFPSWTKSRMRRTNKSTHKAEEMNPKESADMQTPWCVPAGDCALGPKPLSPEKNPESLPKTEPDVGKPTAECGEVFISALECPMRGQMAWIENEGGASVHLPDGLTNHNNPQAEDKQIASFTKGPSFTAYERGSTFMATPVHHFSDQSSERSISAPSAWPEQCFEAVTCSLGPSMASDDSHSSPRDPACCKAFKRGTPSSAESGLEEDVDTVDDVCAAFDVPSIDGEASSDRDLHEPFSRTIEYPLRVNSSGPPELRDCEVKHFAATFDYDENRGSDSDAVGEEEDEEDSHTSRTYSISKSDSDEEDEMEDPCNEDGLSHSESTRGQHLTQPAPALLHSSPYDTGDCNYEEKKEIGQRNLLTDKIRDHSNGRVTLSLPFPEKDVANHRPMLTNESTVSETLGTQNCSSKSLYFKSLDSVPQKATLINLHYLWLAEHKAVVCKPKDTRAGHERRSGKTMHNQKRQLRDLPLEFLLDSSASHDSSQVVKMDVFHVPLNNSYSLLHSRCPNLSVLKLRRCSLTSAAASSICKQSCLKILDLSENEIEVFELDDVTRNSLLVLDLSNNIIERPEDIAGPLKNLAYLDLASNKVTSFDVTKWYTLAPNAIYISLLDNLISFCAETAPHFSAEPPVCSFNFTGNQISDIGTNTLSSVAPVWLNLSE</sequence>
<evidence type="ECO:0000313" key="3">
    <source>
        <dbReference type="EMBL" id="JAP51364.1"/>
    </source>
</evidence>
<protein>
    <submittedName>
        <fullName evidence="3">Leucine-rich repeat and IQ domain-containing protein 1</fullName>
    </submittedName>
</protein>
<dbReference type="InterPro" id="IPR032675">
    <property type="entry name" value="LRR_dom_sf"/>
</dbReference>
<proteinExistence type="predicted"/>
<gene>
    <name evidence="3" type="primary">LRIQ1</name>
    <name evidence="3" type="ORF">TR88086</name>
</gene>
<dbReference type="AlphaFoldDB" id="A0A0X3PHT5"/>
<feature type="non-terminal residue" evidence="3">
    <location>
        <position position="1074"/>
    </location>
</feature>
<dbReference type="EMBL" id="GEEE01011861">
    <property type="protein sequence ID" value="JAP51364.1"/>
    <property type="molecule type" value="Transcribed_RNA"/>
</dbReference>
<name>A0A0X3PHT5_SCHSO</name>
<feature type="compositionally biased region" description="Polar residues" evidence="2">
    <location>
        <begin position="184"/>
        <end position="202"/>
    </location>
</feature>
<feature type="compositionally biased region" description="Basic and acidic residues" evidence="2">
    <location>
        <begin position="432"/>
        <end position="443"/>
    </location>
</feature>
<feature type="compositionally biased region" description="Basic and acidic residues" evidence="2">
    <location>
        <begin position="467"/>
        <end position="479"/>
    </location>
</feature>
<feature type="compositionally biased region" description="Acidic residues" evidence="2">
    <location>
        <begin position="717"/>
        <end position="728"/>
    </location>
</feature>
<feature type="compositionally biased region" description="Acidic residues" evidence="2">
    <location>
        <begin position="11"/>
        <end position="28"/>
    </location>
</feature>
<feature type="region of interest" description="Disordered" evidence="2">
    <location>
        <begin position="684"/>
        <end position="759"/>
    </location>
</feature>
<dbReference type="CDD" id="cd22249">
    <property type="entry name" value="UDM1_RNF168_RNF169-like"/>
    <property type="match status" value="1"/>
</dbReference>
<accession>A0A0X3PHT5</accession>
<feature type="region of interest" description="Disordered" evidence="2">
    <location>
        <begin position="1"/>
        <end position="72"/>
    </location>
</feature>
<organism evidence="3">
    <name type="scientific">Schistocephalus solidus</name>
    <name type="common">Tapeworm</name>
    <dbReference type="NCBI Taxonomy" id="70667"/>
    <lineage>
        <taxon>Eukaryota</taxon>
        <taxon>Metazoa</taxon>
        <taxon>Spiralia</taxon>
        <taxon>Lophotrochozoa</taxon>
        <taxon>Platyhelminthes</taxon>
        <taxon>Cestoda</taxon>
        <taxon>Eucestoda</taxon>
        <taxon>Diphyllobothriidea</taxon>
        <taxon>Diphyllobothriidae</taxon>
        <taxon>Schistocephalus</taxon>
    </lineage>
</organism>
<feature type="compositionally biased region" description="Basic and acidic residues" evidence="2">
    <location>
        <begin position="52"/>
        <end position="72"/>
    </location>
</feature>
<evidence type="ECO:0000256" key="2">
    <source>
        <dbReference type="SAM" id="MobiDB-lite"/>
    </source>
</evidence>